<feature type="transmembrane region" description="Helical" evidence="2">
    <location>
        <begin position="51"/>
        <end position="71"/>
    </location>
</feature>
<keyword evidence="2" id="KW-1133">Transmembrane helix</keyword>
<reference evidence="4" key="1">
    <citation type="submission" date="2016-10" db="EMBL/GenBank/DDBJ databases">
        <authorList>
            <person name="Varghese N."/>
            <person name="Submissions S."/>
        </authorList>
    </citation>
    <scope>NUCLEOTIDE SEQUENCE [LARGE SCALE GENOMIC DNA]</scope>
    <source>
        <strain evidence="4">DSM 44526</strain>
    </source>
</reference>
<name>A0A1G7XDU3_9ACTN</name>
<evidence type="ECO:0000313" key="3">
    <source>
        <dbReference type="EMBL" id="SDG82277.1"/>
    </source>
</evidence>
<dbReference type="Proteomes" id="UP000198863">
    <property type="component" value="Unassembled WGS sequence"/>
</dbReference>
<evidence type="ECO:0000256" key="2">
    <source>
        <dbReference type="SAM" id="Phobius"/>
    </source>
</evidence>
<gene>
    <name evidence="3" type="ORF">SAMN05660324_3612</name>
</gene>
<dbReference type="AlphaFoldDB" id="A0A1G7XDU3"/>
<dbReference type="RefSeq" id="WP_091066487.1">
    <property type="nucleotide sequence ID" value="NZ_FNCF01000006.1"/>
</dbReference>
<dbReference type="EMBL" id="FNCF01000006">
    <property type="protein sequence ID" value="SDG82277.1"/>
    <property type="molecule type" value="Genomic_DNA"/>
</dbReference>
<proteinExistence type="predicted"/>
<sequence>MTDEPADATLDARLRAADPLPDLPPLAPERLDQLLEDTVTSTAAPTRRPRALLLAAAAAAVVVVGGGALALTGQDGGTTTLALAAPDVSASCAALTPELLAGSDVAFAGRVTAISGGVVVLETVQRFAGEVGDTVEVTQGEGSVVDGAPITFEQGQVYLLSADGGTIGSCSGSGPDSPELRTLFEQAFGG</sequence>
<keyword evidence="2" id="KW-0472">Membrane</keyword>
<evidence type="ECO:0000256" key="1">
    <source>
        <dbReference type="SAM" id="MobiDB-lite"/>
    </source>
</evidence>
<keyword evidence="2" id="KW-0812">Transmembrane</keyword>
<dbReference type="OrthoDB" id="5117757at2"/>
<evidence type="ECO:0000313" key="4">
    <source>
        <dbReference type="Proteomes" id="UP000198863"/>
    </source>
</evidence>
<protein>
    <submittedName>
        <fullName evidence="3">Uncharacterized protein</fullName>
    </submittedName>
</protein>
<accession>A0A1G7XDU3</accession>
<feature type="region of interest" description="Disordered" evidence="1">
    <location>
        <begin position="1"/>
        <end position="25"/>
    </location>
</feature>
<organism evidence="3 4">
    <name type="scientific">Klenkia brasiliensis</name>
    <dbReference type="NCBI Taxonomy" id="333142"/>
    <lineage>
        <taxon>Bacteria</taxon>
        <taxon>Bacillati</taxon>
        <taxon>Actinomycetota</taxon>
        <taxon>Actinomycetes</taxon>
        <taxon>Geodermatophilales</taxon>
        <taxon>Geodermatophilaceae</taxon>
        <taxon>Klenkia</taxon>
    </lineage>
</organism>
<keyword evidence="4" id="KW-1185">Reference proteome</keyword>